<reference evidence="7 8" key="1">
    <citation type="submission" date="2016-06" db="EMBL/GenBank/DDBJ databases">
        <title>Complete genome sequence of a saline-alkali tolerant type strain Dietzia timorensis ID05-A0528T.</title>
        <authorList>
            <person name="Wu X."/>
        </authorList>
    </citation>
    <scope>NUCLEOTIDE SEQUENCE [LARGE SCALE GENOMIC DNA]</scope>
    <source>
        <strain evidence="7 8">ID05-A0528</strain>
    </source>
</reference>
<accession>A0A173LN01</accession>
<name>A0A173LN01_9ACTN</name>
<dbReference type="GO" id="GO:1901678">
    <property type="term" value="P:iron coordination entity transport"/>
    <property type="evidence" value="ECO:0007669"/>
    <property type="project" value="UniProtKB-ARBA"/>
</dbReference>
<feature type="signal peptide" evidence="5">
    <location>
        <begin position="1"/>
        <end position="23"/>
    </location>
</feature>
<evidence type="ECO:0000256" key="5">
    <source>
        <dbReference type="SAM" id="SignalP"/>
    </source>
</evidence>
<dbReference type="EMBL" id="CP015961">
    <property type="protein sequence ID" value="ANI93034.1"/>
    <property type="molecule type" value="Genomic_DNA"/>
</dbReference>
<dbReference type="KEGG" id="dtm:BJL86_2270"/>
<gene>
    <name evidence="7" type="ORF">BJL86_2270</name>
</gene>
<dbReference type="SUPFAM" id="SSF53807">
    <property type="entry name" value="Helical backbone' metal receptor"/>
    <property type="match status" value="1"/>
</dbReference>
<keyword evidence="3" id="KW-0813">Transport</keyword>
<evidence type="ECO:0000256" key="4">
    <source>
        <dbReference type="ARBA" id="ARBA00022729"/>
    </source>
</evidence>
<dbReference type="Proteomes" id="UP000186104">
    <property type="component" value="Chromosome"/>
</dbReference>
<comment type="similarity">
    <text evidence="2">Belongs to the bacterial solute-binding protein 8 family.</text>
</comment>
<dbReference type="PROSITE" id="PS50983">
    <property type="entry name" value="FE_B12_PBP"/>
    <property type="match status" value="1"/>
</dbReference>
<dbReference type="PROSITE" id="PS51257">
    <property type="entry name" value="PROKAR_LIPOPROTEIN"/>
    <property type="match status" value="1"/>
</dbReference>
<proteinExistence type="inferred from homology"/>
<dbReference type="PANTHER" id="PTHR30532:SF24">
    <property type="entry name" value="FERRIC ENTEROBACTIN-BINDING PERIPLASMIC PROTEIN FEPB"/>
    <property type="match status" value="1"/>
</dbReference>
<evidence type="ECO:0000256" key="2">
    <source>
        <dbReference type="ARBA" id="ARBA00008814"/>
    </source>
</evidence>
<keyword evidence="8" id="KW-1185">Reference proteome</keyword>
<evidence type="ECO:0000313" key="8">
    <source>
        <dbReference type="Proteomes" id="UP000186104"/>
    </source>
</evidence>
<evidence type="ECO:0000256" key="3">
    <source>
        <dbReference type="ARBA" id="ARBA00022448"/>
    </source>
</evidence>
<dbReference type="Gene3D" id="3.40.50.1980">
    <property type="entry name" value="Nitrogenase molybdenum iron protein domain"/>
    <property type="match status" value="2"/>
</dbReference>
<evidence type="ECO:0000259" key="6">
    <source>
        <dbReference type="PROSITE" id="PS50983"/>
    </source>
</evidence>
<dbReference type="AlphaFoldDB" id="A0A173LN01"/>
<feature type="chain" id="PRO_5038499890" description="Fe/B12 periplasmic-binding domain-containing protein" evidence="5">
    <location>
        <begin position="24"/>
        <end position="317"/>
    </location>
</feature>
<feature type="domain" description="Fe/B12 periplasmic-binding" evidence="6">
    <location>
        <begin position="48"/>
        <end position="317"/>
    </location>
</feature>
<dbReference type="RefSeq" id="WP_067476273.1">
    <property type="nucleotide sequence ID" value="NZ_CP015961.1"/>
</dbReference>
<keyword evidence="4 5" id="KW-0732">Signal</keyword>
<dbReference type="InterPro" id="IPR002491">
    <property type="entry name" value="ABC_transptr_periplasmic_BD"/>
</dbReference>
<dbReference type="PANTHER" id="PTHR30532">
    <property type="entry name" value="IRON III DICITRATE-BINDING PERIPLASMIC PROTEIN"/>
    <property type="match status" value="1"/>
</dbReference>
<dbReference type="GO" id="GO:0030288">
    <property type="term" value="C:outer membrane-bounded periplasmic space"/>
    <property type="evidence" value="ECO:0007669"/>
    <property type="project" value="TreeGrafter"/>
</dbReference>
<dbReference type="STRING" id="499555.BJL86_2270"/>
<comment type="subcellular location">
    <subcellularLocation>
        <location evidence="1">Cell envelope</location>
    </subcellularLocation>
</comment>
<evidence type="ECO:0000313" key="7">
    <source>
        <dbReference type="EMBL" id="ANI93034.1"/>
    </source>
</evidence>
<protein>
    <recommendedName>
        <fullName evidence="6">Fe/B12 periplasmic-binding domain-containing protein</fullName>
    </recommendedName>
</protein>
<evidence type="ECO:0000256" key="1">
    <source>
        <dbReference type="ARBA" id="ARBA00004196"/>
    </source>
</evidence>
<organism evidence="7 8">
    <name type="scientific">Dietzia timorensis</name>
    <dbReference type="NCBI Taxonomy" id="499555"/>
    <lineage>
        <taxon>Bacteria</taxon>
        <taxon>Bacillati</taxon>
        <taxon>Actinomycetota</taxon>
        <taxon>Actinomycetes</taxon>
        <taxon>Mycobacteriales</taxon>
        <taxon>Dietziaceae</taxon>
        <taxon>Dietzia</taxon>
    </lineage>
</organism>
<dbReference type="Pfam" id="PF01497">
    <property type="entry name" value="Peripla_BP_2"/>
    <property type="match status" value="1"/>
</dbReference>
<dbReference type="InterPro" id="IPR051313">
    <property type="entry name" value="Bact_iron-sidero_bind"/>
</dbReference>
<sequence length="317" mass="34190">MNSTFGRRKKLLASFGIAVVAAAGLTACSRGEGGEESSAEGSGADTSSVAALGFGDADTLLALGIQPTVVAPFTPTDVNDKGVGPWSEDLFTGPAPVVVQNLGQGMTAEAVEQISSANPTQIVAINQAVDDQAKKDLEAIAPVATHSDEYDDWSIPWDVQVREVAEAVDKSEEGDKLIEDTKKAFEDYRNAHPEIEGQKAAIALPYEGRLGIYTEGDGRGAFLTELGYEIPDDLQAADEGSFFMDLSPEKYSMLDELDVLYILEYEGQENEVRDNEAFKNLNVVKDDKVRYLKQEVGNAMSMPNPVTIPWALDKFAE</sequence>